<dbReference type="Pfam" id="PF13505">
    <property type="entry name" value="OMP_b-brl"/>
    <property type="match status" value="2"/>
</dbReference>
<dbReference type="InterPro" id="IPR027385">
    <property type="entry name" value="Beta-barrel_OMP"/>
</dbReference>
<dbReference type="EMBL" id="CP019948">
    <property type="protein sequence ID" value="ARN79844.1"/>
    <property type="molecule type" value="Genomic_DNA"/>
</dbReference>
<dbReference type="GO" id="GO:0046819">
    <property type="term" value="P:protein secretion by the type V secretion system"/>
    <property type="evidence" value="ECO:0007669"/>
    <property type="project" value="TreeGrafter"/>
</dbReference>
<feature type="signal peptide" evidence="5">
    <location>
        <begin position="1"/>
        <end position="24"/>
    </location>
</feature>
<dbReference type="SUPFAM" id="SSF56925">
    <property type="entry name" value="OMPA-like"/>
    <property type="match status" value="2"/>
</dbReference>
<feature type="domain" description="Polypeptide-transport-associated ShlB-type" evidence="7">
    <location>
        <begin position="75"/>
        <end position="149"/>
    </location>
</feature>
<dbReference type="STRING" id="655015.B1812_00780"/>
<dbReference type="PANTHER" id="PTHR34597">
    <property type="entry name" value="SLR1661 PROTEIN"/>
    <property type="match status" value="1"/>
</dbReference>
<dbReference type="OrthoDB" id="7439045at2"/>
<accession>A0A1W6MQG9</accession>
<keyword evidence="2" id="KW-0812">Transmembrane</keyword>
<evidence type="ECO:0000259" key="7">
    <source>
        <dbReference type="Pfam" id="PF08479"/>
    </source>
</evidence>
<dbReference type="InterPro" id="IPR005565">
    <property type="entry name" value="Hemolysn_activator_HlyB_C"/>
</dbReference>
<evidence type="ECO:0000256" key="5">
    <source>
        <dbReference type="SAM" id="SignalP"/>
    </source>
</evidence>
<evidence type="ECO:0000313" key="10">
    <source>
        <dbReference type="Proteomes" id="UP000193978"/>
    </source>
</evidence>
<organism evidence="9 10">
    <name type="scientific">Methylocystis bryophila</name>
    <dbReference type="NCBI Taxonomy" id="655015"/>
    <lineage>
        <taxon>Bacteria</taxon>
        <taxon>Pseudomonadati</taxon>
        <taxon>Pseudomonadota</taxon>
        <taxon>Alphaproteobacteria</taxon>
        <taxon>Hyphomicrobiales</taxon>
        <taxon>Methylocystaceae</taxon>
        <taxon>Methylocystis</taxon>
    </lineage>
</organism>
<dbReference type="Gene3D" id="2.40.160.50">
    <property type="entry name" value="membrane protein fhac: a member of the omp85/tpsb transporter family"/>
    <property type="match status" value="1"/>
</dbReference>
<feature type="domain" description="Outer membrane protein beta-barrel" evidence="8">
    <location>
        <begin position="1247"/>
        <end position="1503"/>
    </location>
</feature>
<evidence type="ECO:0000256" key="1">
    <source>
        <dbReference type="ARBA" id="ARBA00022452"/>
    </source>
</evidence>
<keyword evidence="3 5" id="KW-0732">Signal</keyword>
<dbReference type="InterPro" id="IPR011250">
    <property type="entry name" value="OMP/PagP_B-barrel"/>
</dbReference>
<evidence type="ECO:0000256" key="3">
    <source>
        <dbReference type="ARBA" id="ARBA00022729"/>
    </source>
</evidence>
<feature type="chain" id="PRO_5013343434" description="POTRA domain-containing protein" evidence="5">
    <location>
        <begin position="25"/>
        <end position="1514"/>
    </location>
</feature>
<sequence length="1514" mass="162193">MSNRIVNLGPVSLAALALATSAQAQSIGLPFNAGDALRQSELARREAPPAPKPQVVLPQFAEPRLSIPGNEKLFVRRFEVDAPRGLIPLDETHEILAGFENRKLTLNEIYDAADQITNLYRSHGYIVAKAYVPQQDARSGTLRIKLLVGQRAAVTLQNNSLVDSGLLQGVIDRAMESSPYLHRDEIERAMLLISDLPGAGVPRIAVSPGKEPETSNLNFIAPEAPRYEGYVLGDNYGYAYTGRLRMSGAVSVNSPLGWGDRLSLFGLLTENTELSNWRAAYSFPVGLDGLRAEISAFQTSYALGGIYKSSEAAGLANGASGTLTYDLKRQRDDSIYLFSNFTHKYLDDLILKTSTASRTIDLGTVGVTRNTVGSLFDMPLVTQTTLSATTGHVNFPDPTERAANVAGVNTAGSYARLNLNFNSTLAFNPWLSLSTTLRAQKSLGRNLDASEKIEVTGFYGVKSYDEGVAGDSGYVFTPELNFALPSVENYRHSFGLFTDIGAAWLQNGWYTTTQYAYSPVSDAGAGYYGTYQFAPRQSIFLKAQVAHTYGSENIAPSYDKRTKALVQIGMSTASAPTSGGLFTETPSPDFGEKLAAWLPDGPAEETPSPSKLPPPSSPLGVFGADMPGRGASVFSILPSFSNFSHNQIGRQYLSPTQIAAQTGWYYNPWINVRTVPIDMAVQQQSLTLAYGLTDTLSVVMGTGFIEKHSHMETFNGAAVPFQQFSNLVPRGMSFPYSDSLTDSSLSGIWRFYEDPINKLQLNVGMSFPTGSTNEPGTLLQPNGTYSTTRAFYGMETGTGTFDIMPGIAYKGVLDDWSWGLSYRARLPLFLNPEGYAWGDLHEFSAWGGYSWIPGLTTTLRLVGSMQGSIIGHDPQVAGKVQTANPGSYGGQRAEIFGGATIYGALLGLPAYEIGIEAGVPVYQNLNGPQLGRNWQAQMALRYKVGKEDRTRLPFGLSALFPPPPADSPRPLWTGFYAGFTGGANFGGNETLNTVPGTTTAYATSEAYRYIGYIATVSNSSLTLPNNGFLGGAQIGYDWQLGRSAVLGFEADVDGVVGSKGMANEVVSTSNWPWAATGVTNGYKALDYVGTVRARLGFLATPKLLLYGTGGLAMANVHLNTSVYVQPTIGSIAYPVYGGSLYQDLRVGWTGGVGAEWMFAPHWSAKAEYLYYDTGTAYPIGGVLLQQTSILALKSATAPQPSYHFDGNIARLGLSYHFNGRQPPEGLVVKSASAESEAPAPRKTLHTADSWTSFYAGLNFGGAKTWGSGENGLLPYADPNGAIGTNPANWPIPQEVSLNPPLTVSPNSTMSNLFFLPSGAQRGSVAGLIGGAQIGYNYRFAGDFVLGAEADLQGTSVTSGQKGGPSYIYPSPYGIVQYQDTLGDQYATAGIAAPLASSSGGIALPWLGTARGRAGYLPLSSLLVYGTAGLSYAQVTTYSSSEIRAGWTGGGGLEWMFLPGWSAKAEYLYVDLGKGGAADPWFWASGDRRHPQASIARAGLNYHFNFGSPETVEAR</sequence>
<keyword evidence="1" id="KW-1134">Transmembrane beta strand</keyword>
<evidence type="ECO:0008006" key="11">
    <source>
        <dbReference type="Google" id="ProtNLM"/>
    </source>
</evidence>
<proteinExistence type="predicted"/>
<keyword evidence="10" id="KW-1185">Reference proteome</keyword>
<dbReference type="GO" id="GO:0008320">
    <property type="term" value="F:protein transmembrane transporter activity"/>
    <property type="evidence" value="ECO:0007669"/>
    <property type="project" value="TreeGrafter"/>
</dbReference>
<gene>
    <name evidence="9" type="ORF">B1812_00780</name>
</gene>
<evidence type="ECO:0000256" key="4">
    <source>
        <dbReference type="ARBA" id="ARBA00023237"/>
    </source>
</evidence>
<evidence type="ECO:0000313" key="9">
    <source>
        <dbReference type="EMBL" id="ARN79844.1"/>
    </source>
</evidence>
<keyword evidence="4" id="KW-0998">Cell outer membrane</keyword>
<feature type="domain" description="Outer membrane protein beta-barrel" evidence="8">
    <location>
        <begin position="1000"/>
        <end position="1217"/>
    </location>
</feature>
<evidence type="ECO:0000256" key="2">
    <source>
        <dbReference type="ARBA" id="ARBA00022692"/>
    </source>
</evidence>
<dbReference type="GO" id="GO:0098046">
    <property type="term" value="C:type V protein secretion system complex"/>
    <property type="evidence" value="ECO:0007669"/>
    <property type="project" value="TreeGrafter"/>
</dbReference>
<dbReference type="Proteomes" id="UP000193978">
    <property type="component" value="Chromosome"/>
</dbReference>
<evidence type="ECO:0000259" key="8">
    <source>
        <dbReference type="Pfam" id="PF13505"/>
    </source>
</evidence>
<reference evidence="9 10" key="1">
    <citation type="submission" date="2017-02" db="EMBL/GenBank/DDBJ databases">
        <authorList>
            <person name="Peterson S.W."/>
        </authorList>
    </citation>
    <scope>NUCLEOTIDE SEQUENCE [LARGE SCALE GENOMIC DNA]</scope>
    <source>
        <strain evidence="9 10">S285</strain>
    </source>
</reference>
<evidence type="ECO:0000259" key="6">
    <source>
        <dbReference type="Pfam" id="PF03865"/>
    </source>
</evidence>
<dbReference type="Gene3D" id="3.10.20.310">
    <property type="entry name" value="membrane protein fhac"/>
    <property type="match status" value="1"/>
</dbReference>
<dbReference type="Gene3D" id="2.40.160.20">
    <property type="match status" value="2"/>
</dbReference>
<dbReference type="KEGG" id="mbry:B1812_00780"/>
<dbReference type="Pfam" id="PF08479">
    <property type="entry name" value="POTRA_2"/>
    <property type="match status" value="1"/>
</dbReference>
<feature type="domain" description="Haemolysin activator HlyB C-terminal" evidence="6">
    <location>
        <begin position="214"/>
        <end position="507"/>
    </location>
</feature>
<dbReference type="InterPro" id="IPR051544">
    <property type="entry name" value="TPS_OM_transporter"/>
</dbReference>
<dbReference type="RefSeq" id="WP_085769891.1">
    <property type="nucleotide sequence ID" value="NZ_AP027149.1"/>
</dbReference>
<dbReference type="PANTHER" id="PTHR34597:SF1">
    <property type="entry name" value="HEME_HEMOPEXIN TRANSPORTER PROTEIN HUXB"/>
    <property type="match status" value="1"/>
</dbReference>
<protein>
    <recommendedName>
        <fullName evidence="11">POTRA domain-containing protein</fullName>
    </recommendedName>
</protein>
<dbReference type="Pfam" id="PF03865">
    <property type="entry name" value="ShlB"/>
    <property type="match status" value="1"/>
</dbReference>
<dbReference type="InterPro" id="IPR013686">
    <property type="entry name" value="Polypept-transport_assoc_ShlB"/>
</dbReference>
<keyword evidence="1" id="KW-0472">Membrane</keyword>
<name>A0A1W6MQG9_9HYPH</name>